<name>A0ABD2PU31_9PLAT</name>
<keyword evidence="1" id="KW-1133">Transmembrane helix</keyword>
<sequence length="193" mass="22813">MSTAQPLIRLKKPLTVYDELRDQYGWSGYPRLNFIIAVHHSPSVKFLYHSIFHLVFLCIFSYVLVCDLTLDIKILEKLSLLYVLGYILEEGRQFAIEYLRDGAAEYLKDMWNWIDLFAIFCTIIGGFFRIPDKSDTTFKDDNARNTIVIKQTYNERIFYICGLTFFYMRTLYFTSIWPIIGASYIFILRSLQL</sequence>
<evidence type="ECO:0000313" key="3">
    <source>
        <dbReference type="Proteomes" id="UP001626550"/>
    </source>
</evidence>
<accession>A0ABD2PU31</accession>
<gene>
    <name evidence="2" type="primary">TRPM8</name>
    <name evidence="2" type="ORF">Ciccas_010486</name>
</gene>
<keyword evidence="3" id="KW-1185">Reference proteome</keyword>
<feature type="transmembrane region" description="Helical" evidence="1">
    <location>
        <begin position="51"/>
        <end position="70"/>
    </location>
</feature>
<dbReference type="PANTHER" id="PTHR13800:SF12">
    <property type="entry name" value="TRANSIENT RECEPTOR POTENTIAL CATION CHANNEL SUBFAMILY M MEMBER-LIKE 2"/>
    <property type="match status" value="1"/>
</dbReference>
<reference evidence="2 3" key="1">
    <citation type="submission" date="2024-11" db="EMBL/GenBank/DDBJ databases">
        <title>Adaptive evolution of stress response genes in parasites aligns with host niche diversity.</title>
        <authorList>
            <person name="Hahn C."/>
            <person name="Resl P."/>
        </authorList>
    </citation>
    <scope>NUCLEOTIDE SEQUENCE [LARGE SCALE GENOMIC DNA]</scope>
    <source>
        <strain evidence="2">EGGRZ-B1_66</strain>
        <tissue evidence="2">Body</tissue>
    </source>
</reference>
<keyword evidence="1" id="KW-0812">Transmembrane</keyword>
<organism evidence="2 3">
    <name type="scientific">Cichlidogyrus casuarinus</name>
    <dbReference type="NCBI Taxonomy" id="1844966"/>
    <lineage>
        <taxon>Eukaryota</taxon>
        <taxon>Metazoa</taxon>
        <taxon>Spiralia</taxon>
        <taxon>Lophotrochozoa</taxon>
        <taxon>Platyhelminthes</taxon>
        <taxon>Monogenea</taxon>
        <taxon>Monopisthocotylea</taxon>
        <taxon>Dactylogyridea</taxon>
        <taxon>Ancyrocephalidae</taxon>
        <taxon>Cichlidogyrus</taxon>
    </lineage>
</organism>
<protein>
    <submittedName>
        <fullName evidence="2">Transient receptor putative cation channel subfamily M member 8</fullName>
    </submittedName>
</protein>
<evidence type="ECO:0000313" key="2">
    <source>
        <dbReference type="EMBL" id="KAL3310940.1"/>
    </source>
</evidence>
<dbReference type="Proteomes" id="UP001626550">
    <property type="component" value="Unassembled WGS sequence"/>
</dbReference>
<dbReference type="PANTHER" id="PTHR13800">
    <property type="entry name" value="TRANSIENT RECEPTOR POTENTIAL CATION CHANNEL, SUBFAMILY M, MEMBER 6"/>
    <property type="match status" value="1"/>
</dbReference>
<proteinExistence type="predicted"/>
<keyword evidence="1" id="KW-0472">Membrane</keyword>
<feature type="transmembrane region" description="Helical" evidence="1">
    <location>
        <begin position="157"/>
        <end position="187"/>
    </location>
</feature>
<dbReference type="InterPro" id="IPR050927">
    <property type="entry name" value="TRPM"/>
</dbReference>
<comment type="caution">
    <text evidence="2">The sequence shown here is derived from an EMBL/GenBank/DDBJ whole genome shotgun (WGS) entry which is preliminary data.</text>
</comment>
<feature type="transmembrane region" description="Helical" evidence="1">
    <location>
        <begin position="110"/>
        <end position="130"/>
    </location>
</feature>
<dbReference type="EMBL" id="JBJKFK010002546">
    <property type="protein sequence ID" value="KAL3310940.1"/>
    <property type="molecule type" value="Genomic_DNA"/>
</dbReference>
<dbReference type="AlphaFoldDB" id="A0ABD2PU31"/>
<keyword evidence="2" id="KW-0675">Receptor</keyword>
<evidence type="ECO:0000256" key="1">
    <source>
        <dbReference type="SAM" id="Phobius"/>
    </source>
</evidence>